<comment type="subcellular location">
    <subcellularLocation>
        <location evidence="1 11">Nucleus</location>
    </subcellularLocation>
</comment>
<feature type="region of interest" description="Disordered" evidence="12">
    <location>
        <begin position="372"/>
        <end position="430"/>
    </location>
</feature>
<feature type="domain" description="Protein HIRA-like C-terminal" evidence="13">
    <location>
        <begin position="636"/>
        <end position="733"/>
    </location>
</feature>
<evidence type="ECO:0000256" key="9">
    <source>
        <dbReference type="ARBA" id="ARBA00023242"/>
    </source>
</evidence>
<dbReference type="GO" id="GO:0006338">
    <property type="term" value="P:chromatin remodeling"/>
    <property type="evidence" value="ECO:0007669"/>
    <property type="project" value="InterPro"/>
</dbReference>
<keyword evidence="7 11" id="KW-0805">Transcription regulation</keyword>
<keyword evidence="3 11" id="KW-0678">Repressor</keyword>
<evidence type="ECO:0000313" key="16">
    <source>
        <dbReference type="Proteomes" id="UP000054564"/>
    </source>
</evidence>
<dbReference type="GO" id="GO:0005634">
    <property type="term" value="C:nucleus"/>
    <property type="evidence" value="ECO:0007669"/>
    <property type="project" value="UniProtKB-SubCell"/>
</dbReference>
<feature type="repeat" description="WD" evidence="10">
    <location>
        <begin position="171"/>
        <end position="202"/>
    </location>
</feature>
<dbReference type="PANTHER" id="PTHR13831:SF0">
    <property type="entry name" value="PROTEIN HIRA"/>
    <property type="match status" value="1"/>
</dbReference>
<evidence type="ECO:0000256" key="4">
    <source>
        <dbReference type="ARBA" id="ARBA00022574"/>
    </source>
</evidence>
<dbReference type="SUPFAM" id="SSF50978">
    <property type="entry name" value="WD40 repeat-like"/>
    <property type="match status" value="2"/>
</dbReference>
<dbReference type="EMBL" id="AJIL01000188">
    <property type="protein sequence ID" value="KNE91800.1"/>
    <property type="molecule type" value="Genomic_DNA"/>
</dbReference>
<comment type="function">
    <text evidence="11">Required for replication-independent chromatin assembly and for the periodic repression of histone gene transcription during the cell cycle.</text>
</comment>
<feature type="repeat" description="WD" evidence="10">
    <location>
        <begin position="14"/>
        <end position="46"/>
    </location>
</feature>
<dbReference type="InterPro" id="IPR015943">
    <property type="entry name" value="WD40/YVTN_repeat-like_dom_sf"/>
</dbReference>
<dbReference type="GO" id="GO:0006355">
    <property type="term" value="P:regulation of DNA-templated transcription"/>
    <property type="evidence" value="ECO:0007669"/>
    <property type="project" value="InterPro"/>
</dbReference>
<keyword evidence="5 11" id="KW-0677">Repeat</keyword>
<reference evidence="16" key="1">
    <citation type="submission" date="2014-03" db="EMBL/GenBank/DDBJ databases">
        <title>The Genome Sequence of Puccinia striiformis f. sp. tritici PST-78.</title>
        <authorList>
            <consortium name="The Broad Institute Genome Sequencing Platform"/>
            <person name="Cuomo C."/>
            <person name="Hulbert S."/>
            <person name="Chen X."/>
            <person name="Walker B."/>
            <person name="Young S.K."/>
            <person name="Zeng Q."/>
            <person name="Gargeya S."/>
            <person name="Fitzgerald M."/>
            <person name="Haas B."/>
            <person name="Abouelleil A."/>
            <person name="Alvarado L."/>
            <person name="Arachchi H.M."/>
            <person name="Berlin A.M."/>
            <person name="Chapman S.B."/>
            <person name="Goldberg J."/>
            <person name="Griggs A."/>
            <person name="Gujja S."/>
            <person name="Hansen M."/>
            <person name="Howarth C."/>
            <person name="Imamovic A."/>
            <person name="Larimer J."/>
            <person name="McCowan C."/>
            <person name="Montmayeur A."/>
            <person name="Murphy C."/>
            <person name="Neiman D."/>
            <person name="Pearson M."/>
            <person name="Priest M."/>
            <person name="Roberts A."/>
            <person name="Saif S."/>
            <person name="Shea T."/>
            <person name="Sisk P."/>
            <person name="Sykes S."/>
            <person name="Wortman J."/>
            <person name="Nusbaum C."/>
            <person name="Birren B."/>
        </authorList>
    </citation>
    <scope>NUCLEOTIDE SEQUENCE [LARGE SCALE GENOMIC DNA]</scope>
    <source>
        <strain evidence="16">race PST-78</strain>
    </source>
</reference>
<evidence type="ECO:0000259" key="14">
    <source>
        <dbReference type="Pfam" id="PF24105"/>
    </source>
</evidence>
<evidence type="ECO:0000256" key="6">
    <source>
        <dbReference type="ARBA" id="ARBA00022853"/>
    </source>
</evidence>
<protein>
    <recommendedName>
        <fullName evidence="11">Protein HIR</fullName>
    </recommendedName>
</protein>
<evidence type="ECO:0000256" key="1">
    <source>
        <dbReference type="ARBA" id="ARBA00004123"/>
    </source>
</evidence>
<organism evidence="15 16">
    <name type="scientific">Puccinia striiformis f. sp. tritici PST-78</name>
    <dbReference type="NCBI Taxonomy" id="1165861"/>
    <lineage>
        <taxon>Eukaryota</taxon>
        <taxon>Fungi</taxon>
        <taxon>Dikarya</taxon>
        <taxon>Basidiomycota</taxon>
        <taxon>Pucciniomycotina</taxon>
        <taxon>Pucciniomycetes</taxon>
        <taxon>Pucciniales</taxon>
        <taxon>Pucciniaceae</taxon>
        <taxon>Puccinia</taxon>
    </lineage>
</organism>
<proteinExistence type="inferred from homology"/>
<evidence type="ECO:0000256" key="2">
    <source>
        <dbReference type="ARBA" id="ARBA00007306"/>
    </source>
</evidence>
<keyword evidence="6 11" id="KW-0156">Chromatin regulator</keyword>
<evidence type="ECO:0000256" key="3">
    <source>
        <dbReference type="ARBA" id="ARBA00022491"/>
    </source>
</evidence>
<dbReference type="AlphaFoldDB" id="A0A0L0UXP7"/>
<keyword evidence="4 10" id="KW-0853">WD repeat</keyword>
<evidence type="ECO:0000259" key="13">
    <source>
        <dbReference type="Pfam" id="PF07569"/>
    </source>
</evidence>
<dbReference type="InterPro" id="IPR055410">
    <property type="entry name" value="Beta-prop_CAF1B_HIR1"/>
</dbReference>
<dbReference type="Pfam" id="PF07569">
    <property type="entry name" value="Hira"/>
    <property type="match status" value="1"/>
</dbReference>
<dbReference type="CDD" id="cd00200">
    <property type="entry name" value="WD40"/>
    <property type="match status" value="1"/>
</dbReference>
<evidence type="ECO:0000256" key="10">
    <source>
        <dbReference type="PROSITE-ProRule" id="PRU00221"/>
    </source>
</evidence>
<dbReference type="GO" id="GO:0000417">
    <property type="term" value="C:HIR complex"/>
    <property type="evidence" value="ECO:0007669"/>
    <property type="project" value="TreeGrafter"/>
</dbReference>
<evidence type="ECO:0000313" key="15">
    <source>
        <dbReference type="EMBL" id="KNE91800.1"/>
    </source>
</evidence>
<dbReference type="InterPro" id="IPR001680">
    <property type="entry name" value="WD40_rpt"/>
</dbReference>
<dbReference type="Gene3D" id="2.130.10.10">
    <property type="entry name" value="YVTN repeat-like/Quinoprotein amine dehydrogenase"/>
    <property type="match status" value="2"/>
</dbReference>
<comment type="caution">
    <text evidence="15">The sequence shown here is derived from an EMBL/GenBank/DDBJ whole genome shotgun (WGS) entry which is preliminary data.</text>
</comment>
<dbReference type="GO" id="GO:0000785">
    <property type="term" value="C:chromatin"/>
    <property type="evidence" value="ECO:0007669"/>
    <property type="project" value="TreeGrafter"/>
</dbReference>
<dbReference type="STRING" id="1165861.A0A0L0UXP7"/>
<feature type="domain" description="CAF1B/HIR1 beta-propeller" evidence="14">
    <location>
        <begin position="29"/>
        <end position="352"/>
    </location>
</feature>
<accession>A0A0L0UXP7</accession>
<name>A0A0L0UXP7_9BASI</name>
<dbReference type="OrthoDB" id="1741719at2759"/>
<feature type="repeat" description="WD" evidence="10">
    <location>
        <begin position="70"/>
        <end position="101"/>
    </location>
</feature>
<dbReference type="InterPro" id="IPR011494">
    <property type="entry name" value="HIRA-like_C"/>
</dbReference>
<evidence type="ECO:0000256" key="11">
    <source>
        <dbReference type="RuleBase" id="RU364014"/>
    </source>
</evidence>
<dbReference type="SMART" id="SM00320">
    <property type="entry name" value="WD40"/>
    <property type="match status" value="6"/>
</dbReference>
<dbReference type="InterPro" id="IPR019015">
    <property type="entry name" value="HIRA_B_motif"/>
</dbReference>
<dbReference type="Pfam" id="PF09453">
    <property type="entry name" value="HIRA_B"/>
    <property type="match status" value="1"/>
</dbReference>
<comment type="similarity">
    <text evidence="2 11">Belongs to the WD repeat HIR1 family.</text>
</comment>
<dbReference type="InterPro" id="IPR036322">
    <property type="entry name" value="WD40_repeat_dom_sf"/>
</dbReference>
<evidence type="ECO:0000256" key="7">
    <source>
        <dbReference type="ARBA" id="ARBA00023015"/>
    </source>
</evidence>
<evidence type="ECO:0000256" key="8">
    <source>
        <dbReference type="ARBA" id="ARBA00023163"/>
    </source>
</evidence>
<dbReference type="Pfam" id="PF24105">
    <property type="entry name" value="Beta-prop_CAF1B_HIR1"/>
    <property type="match status" value="1"/>
</dbReference>
<gene>
    <name evidence="15" type="ORF">PSTG_14817</name>
</gene>
<feature type="repeat" description="WD" evidence="10">
    <location>
        <begin position="127"/>
        <end position="159"/>
    </location>
</feature>
<keyword evidence="16" id="KW-1185">Reference proteome</keyword>
<dbReference type="PROSITE" id="PS50294">
    <property type="entry name" value="WD_REPEATS_REGION"/>
    <property type="match status" value="3"/>
</dbReference>
<evidence type="ECO:0000256" key="12">
    <source>
        <dbReference type="SAM" id="MobiDB-lite"/>
    </source>
</evidence>
<evidence type="ECO:0000256" key="5">
    <source>
        <dbReference type="ARBA" id="ARBA00022737"/>
    </source>
</evidence>
<dbReference type="PROSITE" id="PS50082">
    <property type="entry name" value="WD_REPEATS_2"/>
    <property type="match status" value="4"/>
</dbReference>
<dbReference type="InterPro" id="IPR031120">
    <property type="entry name" value="HIR1-like"/>
</dbReference>
<dbReference type="GO" id="GO:0006351">
    <property type="term" value="P:DNA-templated transcription"/>
    <property type="evidence" value="ECO:0007669"/>
    <property type="project" value="InterPro"/>
</dbReference>
<dbReference type="GO" id="GO:0031491">
    <property type="term" value="F:nucleosome binding"/>
    <property type="evidence" value="ECO:0007669"/>
    <property type="project" value="TreeGrafter"/>
</dbReference>
<keyword evidence="8 11" id="KW-0804">Transcription</keyword>
<dbReference type="Proteomes" id="UP000054564">
    <property type="component" value="Unassembled WGS sequence"/>
</dbReference>
<dbReference type="PANTHER" id="PTHR13831">
    <property type="entry name" value="MEMBER OF THE HIR1 FAMILY OF WD-REPEAT PROTEINS"/>
    <property type="match status" value="1"/>
</dbReference>
<sequence>MRLIKPNWVNHPDDKGNPQTIYSAHVHPDGSRLATGSIQNVVKIWSTAPILNPELEAADEAKAPRLLCTMEGHDGAVLCVRWTFSGTFLATGSDDSIIMVWLRCPGQSKSFGSKTANVEDWKCFKRLAGHTSDVQGLAWSEDDQYLASVGLDNLVLIWDCLDSSFLLLKRLDLHQGHVNGVVWDPVGEFLATQSDDRTVKIWRTSDWKLEADIKDPFIKSPHSFFRRLSWSPDGAHIISPNAMNGPVFVSAVIDRTSWTSNISLVGHANVVEVAAYNPLLFLGDASQPGEGVKIAAVFALGARNSISIWHTCSSSPIVVLHDVFDRDILDLSWAADGITLYACSSEGRVAALVIDELTTIAKMAPADTKSKHIGSYGFKKPDRRSQKSRSSSTPFAPRFASPLPPIGPHRPGLTSPTTSSSTALVPFSKPSNSLITQQEMTIMPNGKRRIKPAFLGTNESVMYLDTISKSHASTSQQPSQNSISEIPQSTQLLQASPSTSRNIPTRPSIPTYNKIKDELIPSASTPCDLAEILHWNDTGKWGEPMGLPTHIHNKVHHDNQTEFHIYCENITGDMDVESSKVTLSSSSSATANKNNQTKQHWKETFPGKSITAASLSKTHVAIGWSDKSLSVHSLIGFRVMPVILLDSPCFKLQLGGNLLMSVSLKGTIMVWDLPNFKAVVGPGKLKQISDSKSNISFTALTSQGVPIVKVKKGNLYGYEEDLKSWTLLSGHMMIEMEDKERLDHRDLNYSPGSPFFIDSVSLIAGNKSELLEGFINHIISLRDLNQLDAVNELCNQLWTGSARICDRNPNHSSSPSIPTLKLSRTERMKLLWRVVQLLDEKQECGALFYEYATLLKHEDPSITRRDD</sequence>
<keyword evidence="9 11" id="KW-0539">Nucleus</keyword>